<feature type="region of interest" description="Disordered" evidence="1">
    <location>
        <begin position="110"/>
        <end position="137"/>
    </location>
</feature>
<evidence type="ECO:0000313" key="2">
    <source>
        <dbReference type="EMBL" id="QDZ22113.1"/>
    </source>
</evidence>
<dbReference type="EMBL" id="CP031040">
    <property type="protein sequence ID" value="QDZ22113.1"/>
    <property type="molecule type" value="Genomic_DNA"/>
</dbReference>
<dbReference type="Proteomes" id="UP000316726">
    <property type="component" value="Chromosome 7"/>
</dbReference>
<protein>
    <submittedName>
        <fullName evidence="2">Uncharacterized protein</fullName>
    </submittedName>
</protein>
<sequence>MKGKEQKGEAMTSTRLGPAGKGARGERLLLGKTEASELHKAKLKERNAKKSQTRKLYELLVPKSSEGAFGRFGECRWGTMPYLKTLIRMEEYDRNLTRTQQLHKDTRLAEPKNRKEVVGASTRKTNSWQGRSPQWGNNRVDMTQRKVLPPVDKKKAVDALHFKLQSRKEDLHGHIDNTRYSETPFHKKKQASKVFDVSDYVSRERAIITSGRTFTWGGRMKYDKPPFNPDRSRQISQHQF</sequence>
<proteinExistence type="predicted"/>
<name>A0A5B8MNM0_9CHLO</name>
<feature type="compositionally biased region" description="Polar residues" evidence="1">
    <location>
        <begin position="122"/>
        <end position="137"/>
    </location>
</feature>
<evidence type="ECO:0000313" key="3">
    <source>
        <dbReference type="Proteomes" id="UP000316726"/>
    </source>
</evidence>
<feature type="region of interest" description="Disordered" evidence="1">
    <location>
        <begin position="1"/>
        <end position="26"/>
    </location>
</feature>
<reference evidence="2 3" key="1">
    <citation type="submission" date="2018-07" db="EMBL/GenBank/DDBJ databases">
        <title>The complete nuclear genome of the prasinophyte Chloropicon primus (CCMP1205).</title>
        <authorList>
            <person name="Pombert J.-F."/>
            <person name="Otis C."/>
            <person name="Turmel M."/>
            <person name="Lemieux C."/>
        </authorList>
    </citation>
    <scope>NUCLEOTIDE SEQUENCE [LARGE SCALE GENOMIC DNA]</scope>
    <source>
        <strain evidence="2 3">CCMP1205</strain>
    </source>
</reference>
<dbReference type="AlphaFoldDB" id="A0A5B8MNM0"/>
<accession>A0A5B8MNM0</accession>
<keyword evidence="3" id="KW-1185">Reference proteome</keyword>
<gene>
    <name evidence="2" type="ORF">A3770_07p46310</name>
</gene>
<organism evidence="2 3">
    <name type="scientific">Chloropicon primus</name>
    <dbReference type="NCBI Taxonomy" id="1764295"/>
    <lineage>
        <taxon>Eukaryota</taxon>
        <taxon>Viridiplantae</taxon>
        <taxon>Chlorophyta</taxon>
        <taxon>Chloropicophyceae</taxon>
        <taxon>Chloropicales</taxon>
        <taxon>Chloropicaceae</taxon>
        <taxon>Chloropicon</taxon>
    </lineage>
</organism>
<evidence type="ECO:0000256" key="1">
    <source>
        <dbReference type="SAM" id="MobiDB-lite"/>
    </source>
</evidence>